<dbReference type="EMBL" id="BAABIM010000003">
    <property type="protein sequence ID" value="GAA4689407.1"/>
    <property type="molecule type" value="Genomic_DNA"/>
</dbReference>
<evidence type="ECO:0000256" key="5">
    <source>
        <dbReference type="ARBA" id="ARBA00023002"/>
    </source>
</evidence>
<dbReference type="Pfam" id="PF01568">
    <property type="entry name" value="Molydop_binding"/>
    <property type="match status" value="1"/>
</dbReference>
<name>A0ABP8WH62_9ACTN</name>
<keyword evidence="4" id="KW-0004">4Fe-4S</keyword>
<dbReference type="SUPFAM" id="SSF53706">
    <property type="entry name" value="Formate dehydrogenase/DMSO reductase, domains 1-3"/>
    <property type="match status" value="1"/>
</dbReference>
<dbReference type="PANTHER" id="PTHR43598">
    <property type="entry name" value="TUNGSTEN-CONTAINING FORMYLMETHANOFURAN DEHYDROGENASE 2 SUBUNIT B"/>
    <property type="match status" value="1"/>
</dbReference>
<dbReference type="InterPro" id="IPR009010">
    <property type="entry name" value="Asp_de-COase-like_dom_sf"/>
</dbReference>
<comment type="similarity">
    <text evidence="3">Belongs to the prokaryotic molybdopterin-containing oxidoreductase family.</text>
</comment>
<evidence type="ECO:0000256" key="3">
    <source>
        <dbReference type="ARBA" id="ARBA00010312"/>
    </source>
</evidence>
<dbReference type="RefSeq" id="WP_345267107.1">
    <property type="nucleotide sequence ID" value="NZ_BAABIM010000003.1"/>
</dbReference>
<feature type="domain" description="Molybdopterin dinucleotide-binding" evidence="7">
    <location>
        <begin position="280"/>
        <end position="375"/>
    </location>
</feature>
<accession>A0ABP8WH62</accession>
<dbReference type="Proteomes" id="UP001500621">
    <property type="component" value="Unassembled WGS sequence"/>
</dbReference>
<dbReference type="Gene3D" id="3.30.2070.10">
    <property type="entry name" value="Formate dehydrogenase/DMSO reductase"/>
    <property type="match status" value="1"/>
</dbReference>
<evidence type="ECO:0000256" key="6">
    <source>
        <dbReference type="SAM" id="MobiDB-lite"/>
    </source>
</evidence>
<evidence type="ECO:0000313" key="9">
    <source>
        <dbReference type="Proteomes" id="UP001500621"/>
    </source>
</evidence>
<comment type="caution">
    <text evidence="8">The sequence shown here is derived from an EMBL/GenBank/DDBJ whole genome shotgun (WGS) entry which is preliminary data.</text>
</comment>
<comment type="subcellular location">
    <subcellularLocation>
        <location evidence="2">Cell envelope</location>
    </subcellularLocation>
</comment>
<dbReference type="Gene3D" id="2.40.40.20">
    <property type="match status" value="1"/>
</dbReference>
<keyword evidence="4" id="KW-0479">Metal-binding</keyword>
<dbReference type="InterPro" id="IPR006657">
    <property type="entry name" value="MoPterin_dinucl-bd_dom"/>
</dbReference>
<keyword evidence="4" id="KW-0411">Iron-sulfur</keyword>
<evidence type="ECO:0000256" key="1">
    <source>
        <dbReference type="ARBA" id="ARBA00001966"/>
    </source>
</evidence>
<evidence type="ECO:0000256" key="4">
    <source>
        <dbReference type="ARBA" id="ARBA00022485"/>
    </source>
</evidence>
<dbReference type="Gene3D" id="3.40.50.740">
    <property type="match status" value="1"/>
</dbReference>
<keyword evidence="5" id="KW-0560">Oxidoreductase</keyword>
<dbReference type="SUPFAM" id="SSF50692">
    <property type="entry name" value="ADC-like"/>
    <property type="match status" value="1"/>
</dbReference>
<reference evidence="9" key="1">
    <citation type="journal article" date="2019" name="Int. J. Syst. Evol. Microbiol.">
        <title>The Global Catalogue of Microorganisms (GCM) 10K type strain sequencing project: providing services to taxonomists for standard genome sequencing and annotation.</title>
        <authorList>
            <consortium name="The Broad Institute Genomics Platform"/>
            <consortium name="The Broad Institute Genome Sequencing Center for Infectious Disease"/>
            <person name="Wu L."/>
            <person name="Ma J."/>
        </authorList>
    </citation>
    <scope>NUCLEOTIDE SEQUENCE [LARGE SCALE GENOMIC DNA]</scope>
    <source>
        <strain evidence="9">JCM 18127</strain>
    </source>
</reference>
<evidence type="ECO:0000313" key="8">
    <source>
        <dbReference type="EMBL" id="GAA4689407.1"/>
    </source>
</evidence>
<evidence type="ECO:0000256" key="2">
    <source>
        <dbReference type="ARBA" id="ARBA00004196"/>
    </source>
</evidence>
<sequence length="504" mass="56789">MWTNPDGLSWMEVLTDEDKVGCFVSLTPTWNESAYLADYVLPMGHGPERHDTHSYEQYDGQWLGFRQPVIRAARERLGETITDSREVNPGEVWEENEWWIELSWRIDPDGSLGIRQYHESRAHPGEKLSVDEYYGWMFENSVPGLPERAAQEGLSPLQFMRRYGAFEISKGVGAQYTFEVPASELADTNTTPQGRVYTSTAKPADPNLSPVASPEPDAQGRRPVGVDVDGVVRKGFPTPSGKLEFWSSTLAGWGWPEHAIPGYIKSHVHPDELAPDQMVLLSTFRLPTQIHTRSGNSKWLDELAHTNPVWVHPSDATRLGVEHTGDLLRVQTDIGYFVAKAWITEGIRPGVVACSHHMGRWRPTHQQGGGVGAVMATVDLQQVGDDWTMRRVKNVEPHETSDPDTMRIWWSDTGVHQNLTFPVHPDPISGMHCWHQAVRVVRASPDDRAGDIAVDTAKAREVYTQWMARTRPAGQVSPDGLRRPTWLMRPLKPSPDTFVIRDHR</sequence>
<dbReference type="PANTHER" id="PTHR43598:SF1">
    <property type="entry name" value="FORMATE DEHYDROGENASE-O MAJOR SUBUNIT"/>
    <property type="match status" value="1"/>
</dbReference>
<proteinExistence type="inferred from homology"/>
<evidence type="ECO:0000259" key="7">
    <source>
        <dbReference type="Pfam" id="PF01568"/>
    </source>
</evidence>
<keyword evidence="9" id="KW-1185">Reference proteome</keyword>
<feature type="region of interest" description="Disordered" evidence="6">
    <location>
        <begin position="197"/>
        <end position="224"/>
    </location>
</feature>
<gene>
    <name evidence="8" type="ORF">GCM10023226_29080</name>
</gene>
<keyword evidence="4" id="KW-0408">Iron</keyword>
<comment type="cofactor">
    <cofactor evidence="1">
        <name>[4Fe-4S] cluster</name>
        <dbReference type="ChEBI" id="CHEBI:49883"/>
    </cofactor>
</comment>
<organism evidence="8 9">
    <name type="scientific">Nocardioides nanhaiensis</name>
    <dbReference type="NCBI Taxonomy" id="1476871"/>
    <lineage>
        <taxon>Bacteria</taxon>
        <taxon>Bacillati</taxon>
        <taxon>Actinomycetota</taxon>
        <taxon>Actinomycetes</taxon>
        <taxon>Propionibacteriales</taxon>
        <taxon>Nocardioidaceae</taxon>
        <taxon>Nocardioides</taxon>
    </lineage>
</organism>
<protein>
    <recommendedName>
        <fullName evidence="7">Molybdopterin dinucleotide-binding domain-containing protein</fullName>
    </recommendedName>
</protein>